<sequence length="52" mass="6522">MRKETKIGKRKKRKKALAKMAWYSEYSFHYYKAKKMYDSTFKQYYPYTTSNF</sequence>
<proteinExistence type="predicted"/>
<dbReference type="RefSeq" id="WP_389364891.1">
    <property type="nucleotide sequence ID" value="NZ_JBIACK010000021.1"/>
</dbReference>
<name>A0ABW6KK44_9BACI</name>
<dbReference type="Proteomes" id="UP001601059">
    <property type="component" value="Unassembled WGS sequence"/>
</dbReference>
<dbReference type="EMBL" id="JBIACK010000021">
    <property type="protein sequence ID" value="MFE8703942.1"/>
    <property type="molecule type" value="Genomic_DNA"/>
</dbReference>
<gene>
    <name evidence="1" type="ORF">ACFYKX_25550</name>
</gene>
<keyword evidence="2" id="KW-1185">Reference proteome</keyword>
<evidence type="ECO:0000313" key="1">
    <source>
        <dbReference type="EMBL" id="MFE8703942.1"/>
    </source>
</evidence>
<organism evidence="1 2">
    <name type="scientific">Cytobacillus spartinae</name>
    <dbReference type="NCBI Taxonomy" id="3299023"/>
    <lineage>
        <taxon>Bacteria</taxon>
        <taxon>Bacillati</taxon>
        <taxon>Bacillota</taxon>
        <taxon>Bacilli</taxon>
        <taxon>Bacillales</taxon>
        <taxon>Bacillaceae</taxon>
        <taxon>Cytobacillus</taxon>
    </lineage>
</organism>
<evidence type="ECO:0000313" key="2">
    <source>
        <dbReference type="Proteomes" id="UP001601059"/>
    </source>
</evidence>
<comment type="caution">
    <text evidence="1">The sequence shown here is derived from an EMBL/GenBank/DDBJ whole genome shotgun (WGS) entry which is preliminary data.</text>
</comment>
<protein>
    <submittedName>
        <fullName evidence="1">Uncharacterized protein</fullName>
    </submittedName>
</protein>
<accession>A0ABW6KK44</accession>
<reference evidence="1 2" key="1">
    <citation type="submission" date="2024-08" db="EMBL/GenBank/DDBJ databases">
        <title>Two novel Cytobacillus novel species.</title>
        <authorList>
            <person name="Liu G."/>
        </authorList>
    </citation>
    <scope>NUCLEOTIDE SEQUENCE [LARGE SCALE GENOMIC DNA]</scope>
    <source>
        <strain evidence="1 2">FJAT-54145</strain>
    </source>
</reference>